<dbReference type="EMBL" id="QNUK01000088">
    <property type="protein sequence ID" value="KAF5902513.1"/>
    <property type="molecule type" value="Genomic_DNA"/>
</dbReference>
<sequence length="84" mass="10006">MGHVSKRCETALIELERHAQKVKDSSFVIRRCDRVMYPHNYLRDVVTISRCAVARAGVRLLLRRSARRSTRLRRFTRRSRHQNT</sequence>
<accession>A0A8J4U948</accession>
<name>A0A8J4U948_CLAMG</name>
<gene>
    <name evidence="1" type="ORF">DAT39_007783</name>
</gene>
<dbReference type="Proteomes" id="UP000727407">
    <property type="component" value="Unassembled WGS sequence"/>
</dbReference>
<keyword evidence="2" id="KW-1185">Reference proteome</keyword>
<proteinExistence type="predicted"/>
<reference evidence="1" key="1">
    <citation type="submission" date="2020-07" db="EMBL/GenBank/DDBJ databases">
        <title>Clarias magur genome sequencing, assembly and annotation.</title>
        <authorList>
            <person name="Kushwaha B."/>
            <person name="Kumar R."/>
            <person name="Das P."/>
            <person name="Joshi C.G."/>
            <person name="Kumar D."/>
            <person name="Nagpure N.S."/>
            <person name="Pandey M."/>
            <person name="Agarwal S."/>
            <person name="Srivastava S."/>
            <person name="Singh M."/>
            <person name="Sahoo L."/>
            <person name="Jayasankar P."/>
            <person name="Meher P.K."/>
            <person name="Koringa P.G."/>
            <person name="Iquebal M.A."/>
            <person name="Das S.P."/>
            <person name="Bit A."/>
            <person name="Patnaik S."/>
            <person name="Patel N."/>
            <person name="Shah T.M."/>
            <person name="Hinsu A."/>
            <person name="Jena J.K."/>
        </authorList>
    </citation>
    <scope>NUCLEOTIDE SEQUENCE</scope>
    <source>
        <strain evidence="1">CIFAMagur01</strain>
        <tissue evidence="1">Testis</tissue>
    </source>
</reference>
<evidence type="ECO:0000313" key="1">
    <source>
        <dbReference type="EMBL" id="KAF5902513.1"/>
    </source>
</evidence>
<evidence type="ECO:0000313" key="2">
    <source>
        <dbReference type="Proteomes" id="UP000727407"/>
    </source>
</evidence>
<organism evidence="1 2">
    <name type="scientific">Clarias magur</name>
    <name type="common">Asian catfish</name>
    <name type="synonym">Macropteronotus magur</name>
    <dbReference type="NCBI Taxonomy" id="1594786"/>
    <lineage>
        <taxon>Eukaryota</taxon>
        <taxon>Metazoa</taxon>
        <taxon>Chordata</taxon>
        <taxon>Craniata</taxon>
        <taxon>Vertebrata</taxon>
        <taxon>Euteleostomi</taxon>
        <taxon>Actinopterygii</taxon>
        <taxon>Neopterygii</taxon>
        <taxon>Teleostei</taxon>
        <taxon>Ostariophysi</taxon>
        <taxon>Siluriformes</taxon>
        <taxon>Clariidae</taxon>
        <taxon>Clarias</taxon>
    </lineage>
</organism>
<comment type="caution">
    <text evidence="1">The sequence shown here is derived from an EMBL/GenBank/DDBJ whole genome shotgun (WGS) entry which is preliminary data.</text>
</comment>
<protein>
    <submittedName>
        <fullName evidence="1">Uncharacterized protein</fullName>
    </submittedName>
</protein>
<dbReference type="AlphaFoldDB" id="A0A8J4U948"/>